<evidence type="ECO:0000256" key="2">
    <source>
        <dbReference type="ARBA" id="ARBA00012616"/>
    </source>
</evidence>
<dbReference type="EMBL" id="CP015124">
    <property type="protein sequence ID" value="ANP38716.1"/>
    <property type="molecule type" value="Genomic_DNA"/>
</dbReference>
<dbReference type="GO" id="GO:0005960">
    <property type="term" value="C:glycine cleavage complex"/>
    <property type="evidence" value="ECO:0007669"/>
    <property type="project" value="InterPro"/>
</dbReference>
<evidence type="ECO:0000259" key="8">
    <source>
        <dbReference type="Pfam" id="PF01571"/>
    </source>
</evidence>
<evidence type="ECO:0000256" key="7">
    <source>
        <dbReference type="PIRSR" id="PIRSR006487-1"/>
    </source>
</evidence>
<evidence type="ECO:0000256" key="4">
    <source>
        <dbReference type="ARBA" id="ARBA00022679"/>
    </source>
</evidence>
<dbReference type="GO" id="GO:0004047">
    <property type="term" value="F:aminomethyltransferase activity"/>
    <property type="evidence" value="ECO:0007669"/>
    <property type="project" value="UniProtKB-EC"/>
</dbReference>
<dbReference type="SUPFAM" id="SSF101790">
    <property type="entry name" value="Aminomethyltransferase beta-barrel domain"/>
    <property type="match status" value="1"/>
</dbReference>
<dbReference type="Pfam" id="PF08669">
    <property type="entry name" value="GCV_T_C"/>
    <property type="match status" value="1"/>
</dbReference>
<dbReference type="EMBL" id="JARCJK010000001">
    <property type="protein sequence ID" value="MDE4164411.1"/>
    <property type="molecule type" value="Genomic_DNA"/>
</dbReference>
<dbReference type="SUPFAM" id="SSF103025">
    <property type="entry name" value="Folate-binding domain"/>
    <property type="match status" value="1"/>
</dbReference>
<evidence type="ECO:0000256" key="3">
    <source>
        <dbReference type="ARBA" id="ARBA00022576"/>
    </source>
</evidence>
<feature type="domain" description="GCVT N-terminal" evidence="8">
    <location>
        <begin position="15"/>
        <end position="265"/>
    </location>
</feature>
<comment type="catalytic activity">
    <reaction evidence="6">
        <text>N(6)-[(R)-S(8)-aminomethyldihydrolipoyl]-L-lysyl-[protein] + (6S)-5,6,7,8-tetrahydrofolate = N(6)-[(R)-dihydrolipoyl]-L-lysyl-[protein] + (6R)-5,10-methylene-5,6,7,8-tetrahydrofolate + NH4(+)</text>
        <dbReference type="Rhea" id="RHEA:16945"/>
        <dbReference type="Rhea" id="RHEA-COMP:10475"/>
        <dbReference type="Rhea" id="RHEA-COMP:10492"/>
        <dbReference type="ChEBI" id="CHEBI:15636"/>
        <dbReference type="ChEBI" id="CHEBI:28938"/>
        <dbReference type="ChEBI" id="CHEBI:57453"/>
        <dbReference type="ChEBI" id="CHEBI:83100"/>
        <dbReference type="ChEBI" id="CHEBI:83143"/>
        <dbReference type="EC" id="2.1.2.10"/>
    </reaction>
</comment>
<dbReference type="GO" id="GO:0006546">
    <property type="term" value="P:glycine catabolic process"/>
    <property type="evidence" value="ECO:0007669"/>
    <property type="project" value="InterPro"/>
</dbReference>
<dbReference type="PATRIC" id="fig|60890.4.peg.3751"/>
<keyword evidence="4 10" id="KW-0808">Transferase</keyword>
<keyword evidence="10" id="KW-0489">Methyltransferase</keyword>
<dbReference type="Gene3D" id="2.40.30.110">
    <property type="entry name" value="Aminomethyltransferase beta-barrel domains"/>
    <property type="match status" value="1"/>
</dbReference>
<evidence type="ECO:0000256" key="1">
    <source>
        <dbReference type="ARBA" id="ARBA00008609"/>
    </source>
</evidence>
<dbReference type="AlphaFoldDB" id="A0A1B0ZWW2"/>
<keyword evidence="12" id="KW-1185">Reference proteome</keyword>
<dbReference type="Gene3D" id="3.30.1360.120">
    <property type="entry name" value="Probable tRNA modification gtpase trme, domain 1"/>
    <property type="match status" value="1"/>
</dbReference>
<proteinExistence type="inferred from homology"/>
<dbReference type="Pfam" id="PF01571">
    <property type="entry name" value="GCV_T"/>
    <property type="match status" value="1"/>
</dbReference>
<dbReference type="PANTHER" id="PTHR43757:SF2">
    <property type="entry name" value="AMINOMETHYLTRANSFERASE, MITOCHONDRIAL"/>
    <property type="match status" value="1"/>
</dbReference>
<dbReference type="PIRSF" id="PIRSF006487">
    <property type="entry name" value="GcvT"/>
    <property type="match status" value="1"/>
</dbReference>
<dbReference type="OrthoDB" id="9774591at2"/>
<dbReference type="Gene3D" id="3.30.70.1400">
    <property type="entry name" value="Aminomethyltransferase beta-barrel domains"/>
    <property type="match status" value="1"/>
</dbReference>
<evidence type="ECO:0000313" key="13">
    <source>
        <dbReference type="Proteomes" id="UP001218364"/>
    </source>
</evidence>
<name>A0A1B0ZWW2_9RHOB</name>
<dbReference type="InterPro" id="IPR006222">
    <property type="entry name" value="GCVT_N"/>
</dbReference>
<dbReference type="PANTHER" id="PTHR43757">
    <property type="entry name" value="AMINOMETHYLTRANSFERASE"/>
    <property type="match status" value="1"/>
</dbReference>
<dbReference type="Gene3D" id="4.10.1250.10">
    <property type="entry name" value="Aminomethyltransferase fragment"/>
    <property type="match status" value="1"/>
</dbReference>
<dbReference type="NCBIfam" id="NF010093">
    <property type="entry name" value="PRK13579.1"/>
    <property type="match status" value="1"/>
</dbReference>
<dbReference type="RefSeq" id="WP_065273331.1">
    <property type="nucleotide sequence ID" value="NZ_CP015124.1"/>
</dbReference>
<dbReference type="Proteomes" id="UP001218364">
    <property type="component" value="Unassembled WGS sequence"/>
</dbReference>
<dbReference type="GO" id="GO:0008168">
    <property type="term" value="F:methyltransferase activity"/>
    <property type="evidence" value="ECO:0007669"/>
    <property type="project" value="UniProtKB-KW"/>
</dbReference>
<dbReference type="GO" id="GO:0008483">
    <property type="term" value="F:transaminase activity"/>
    <property type="evidence" value="ECO:0007669"/>
    <property type="project" value="UniProtKB-KW"/>
</dbReference>
<gene>
    <name evidence="10" type="primary">gcvT,AMT</name>
    <name evidence="11" type="synonym">gcvT</name>
    <name evidence="10" type="ORF">JL2886_03847</name>
    <name evidence="11" type="ORF">PXK24_01810</name>
</gene>
<evidence type="ECO:0000256" key="5">
    <source>
        <dbReference type="ARBA" id="ARBA00031395"/>
    </source>
</evidence>
<sequence>MSDETTSDLKKTPLFALHEELGGKMVPFAGYLMPVQYPMGIMGEHKHTRAKAGLFDVSHMGQVILTGESYAAVAEAFERLVPMDVLGLKEGRQRYGLFTNDQGGIEDDLMFANRGDHLFVVVNAACKEADIARMKAALEPAVTVTPIIDRALLALQGPAAEAVLSAIAPAAADMKFMDVATLDADGVEIWVSRSGYTGEDGYEISVPANQAEAFARRLLARADVEPIGLGARDSLRLEGGLCLYGHDIDAETRPAAASLTWAIQKVRRPGGDREGGFPGAAHVFAEMAEGPTVRRVGLKPEGRAPMREGVELFAEPEGGAPIGKITSGGFGPTEGGPVAMGYVPADMATPGTRIYGELRGKRAPVTVAMLPFVAANFKR</sequence>
<organism evidence="10 12">
    <name type="scientific">Phaeobacter gallaeciensis</name>
    <dbReference type="NCBI Taxonomy" id="60890"/>
    <lineage>
        <taxon>Bacteria</taxon>
        <taxon>Pseudomonadati</taxon>
        <taxon>Pseudomonadota</taxon>
        <taxon>Alphaproteobacteria</taxon>
        <taxon>Rhodobacterales</taxon>
        <taxon>Roseobacteraceae</taxon>
        <taxon>Phaeobacter</taxon>
    </lineage>
</organism>
<dbReference type="InterPro" id="IPR013977">
    <property type="entry name" value="GcvT_C"/>
</dbReference>
<reference evidence="10 12" key="1">
    <citation type="submission" date="2016-04" db="EMBL/GenBank/DDBJ databases">
        <authorList>
            <person name="Evans L.H."/>
            <person name="Alamgir A."/>
            <person name="Owens N."/>
            <person name="Weber N.D."/>
            <person name="Virtaneva K."/>
            <person name="Barbian K."/>
            <person name="Babar A."/>
            <person name="Rosenke K."/>
        </authorList>
    </citation>
    <scope>NUCLEOTIDE SEQUENCE [LARGE SCALE GENOMIC DNA]</scope>
    <source>
        <strain evidence="10 12">JL2886</strain>
    </source>
</reference>
<evidence type="ECO:0000256" key="6">
    <source>
        <dbReference type="ARBA" id="ARBA00047665"/>
    </source>
</evidence>
<keyword evidence="3" id="KW-0032">Aminotransferase</keyword>
<dbReference type="Proteomes" id="UP000092565">
    <property type="component" value="Chromosome"/>
</dbReference>
<reference evidence="11 13" key="2">
    <citation type="submission" date="2023-02" db="EMBL/GenBank/DDBJ databases">
        <title>Population genomics of bacteria associated with diatom.</title>
        <authorList>
            <person name="Xie J."/>
            <person name="Wang H."/>
        </authorList>
    </citation>
    <scope>NUCLEOTIDE SEQUENCE [LARGE SCALE GENOMIC DNA]</scope>
    <source>
        <strain evidence="11 13">PT47_8</strain>
    </source>
</reference>
<dbReference type="InterPro" id="IPR027266">
    <property type="entry name" value="TrmE/GcvT-like"/>
</dbReference>
<dbReference type="NCBIfam" id="NF001567">
    <property type="entry name" value="PRK00389.1"/>
    <property type="match status" value="1"/>
</dbReference>
<evidence type="ECO:0000313" key="11">
    <source>
        <dbReference type="EMBL" id="MDE4164411.1"/>
    </source>
</evidence>
<feature type="domain" description="Aminomethyltransferase C-terminal" evidence="9">
    <location>
        <begin position="294"/>
        <end position="373"/>
    </location>
</feature>
<protein>
    <recommendedName>
        <fullName evidence="2">aminomethyltransferase</fullName>
        <ecNumber evidence="2">2.1.2.10</ecNumber>
    </recommendedName>
    <alternativeName>
        <fullName evidence="5">Glycine cleavage system T protein</fullName>
    </alternativeName>
</protein>
<feature type="binding site" evidence="7">
    <location>
        <position position="203"/>
    </location>
    <ligand>
        <name>substrate</name>
    </ligand>
</feature>
<accession>A0A1B0ZWW2</accession>
<dbReference type="InterPro" id="IPR006223">
    <property type="entry name" value="GcvT"/>
</dbReference>
<dbReference type="NCBIfam" id="TIGR00528">
    <property type="entry name" value="gcvT"/>
    <property type="match status" value="1"/>
</dbReference>
<dbReference type="InterPro" id="IPR028896">
    <property type="entry name" value="GcvT/YgfZ/DmdA"/>
</dbReference>
<comment type="similarity">
    <text evidence="1">Belongs to the GcvT family.</text>
</comment>
<dbReference type="InterPro" id="IPR029043">
    <property type="entry name" value="GcvT/YgfZ_C"/>
</dbReference>
<evidence type="ECO:0000313" key="12">
    <source>
        <dbReference type="Proteomes" id="UP000092565"/>
    </source>
</evidence>
<evidence type="ECO:0000313" key="10">
    <source>
        <dbReference type="EMBL" id="ANP38716.1"/>
    </source>
</evidence>
<dbReference type="GO" id="GO:0032259">
    <property type="term" value="P:methylation"/>
    <property type="evidence" value="ECO:0007669"/>
    <property type="project" value="UniProtKB-KW"/>
</dbReference>
<dbReference type="EC" id="2.1.2.10" evidence="2"/>
<evidence type="ECO:0000259" key="9">
    <source>
        <dbReference type="Pfam" id="PF08669"/>
    </source>
</evidence>